<protein>
    <submittedName>
        <fullName evidence="1">Uncharacterized protein</fullName>
    </submittedName>
</protein>
<dbReference type="Proteomes" id="UP000265520">
    <property type="component" value="Unassembled WGS sequence"/>
</dbReference>
<organism evidence="1 2">
    <name type="scientific">Trifolium medium</name>
    <dbReference type="NCBI Taxonomy" id="97028"/>
    <lineage>
        <taxon>Eukaryota</taxon>
        <taxon>Viridiplantae</taxon>
        <taxon>Streptophyta</taxon>
        <taxon>Embryophyta</taxon>
        <taxon>Tracheophyta</taxon>
        <taxon>Spermatophyta</taxon>
        <taxon>Magnoliopsida</taxon>
        <taxon>eudicotyledons</taxon>
        <taxon>Gunneridae</taxon>
        <taxon>Pentapetalae</taxon>
        <taxon>rosids</taxon>
        <taxon>fabids</taxon>
        <taxon>Fabales</taxon>
        <taxon>Fabaceae</taxon>
        <taxon>Papilionoideae</taxon>
        <taxon>50 kb inversion clade</taxon>
        <taxon>NPAAA clade</taxon>
        <taxon>Hologalegina</taxon>
        <taxon>IRL clade</taxon>
        <taxon>Trifolieae</taxon>
        <taxon>Trifolium</taxon>
    </lineage>
</organism>
<evidence type="ECO:0000313" key="2">
    <source>
        <dbReference type="Proteomes" id="UP000265520"/>
    </source>
</evidence>
<keyword evidence="2" id="KW-1185">Reference proteome</keyword>
<sequence length="77" mass="8947">MRRDKQNLLRLKKRTREGYDVFKEAIVVDRSSSEAKSLPHEEEAIVLGSCLELKSLPSEEKEQENVNDVFKVVKILF</sequence>
<gene>
    <name evidence="1" type="ORF">A2U01_0004266</name>
</gene>
<evidence type="ECO:0000313" key="1">
    <source>
        <dbReference type="EMBL" id="MCH83445.1"/>
    </source>
</evidence>
<dbReference type="EMBL" id="LXQA010005204">
    <property type="protein sequence ID" value="MCH83445.1"/>
    <property type="molecule type" value="Genomic_DNA"/>
</dbReference>
<dbReference type="AlphaFoldDB" id="A0A392M8K7"/>
<accession>A0A392M8K7</accession>
<proteinExistence type="predicted"/>
<reference evidence="1 2" key="1">
    <citation type="journal article" date="2018" name="Front. Plant Sci.">
        <title>Red Clover (Trifolium pratense) and Zigzag Clover (T. medium) - A Picture of Genomic Similarities and Differences.</title>
        <authorList>
            <person name="Dluhosova J."/>
            <person name="Istvanek J."/>
            <person name="Nedelnik J."/>
            <person name="Repkova J."/>
        </authorList>
    </citation>
    <scope>NUCLEOTIDE SEQUENCE [LARGE SCALE GENOMIC DNA]</scope>
    <source>
        <strain evidence="2">cv. 10/8</strain>
        <tissue evidence="1">Leaf</tissue>
    </source>
</reference>
<comment type="caution">
    <text evidence="1">The sequence shown here is derived from an EMBL/GenBank/DDBJ whole genome shotgun (WGS) entry which is preliminary data.</text>
</comment>
<name>A0A392M8K7_9FABA</name>